<dbReference type="EMBL" id="QOQW01000013">
    <property type="protein sequence ID" value="RCK79403.1"/>
    <property type="molecule type" value="Genomic_DNA"/>
</dbReference>
<evidence type="ECO:0000313" key="8">
    <source>
        <dbReference type="Proteomes" id="UP000252355"/>
    </source>
</evidence>
<evidence type="ECO:0000256" key="2">
    <source>
        <dbReference type="ARBA" id="ARBA00022679"/>
    </source>
</evidence>
<feature type="transmembrane region" description="Helical" evidence="5">
    <location>
        <begin position="185"/>
        <end position="204"/>
    </location>
</feature>
<keyword evidence="5" id="KW-0812">Transmembrane</keyword>
<protein>
    <submittedName>
        <fullName evidence="7">Spermidine synthase</fullName>
    </submittedName>
</protein>
<dbReference type="PANTHER" id="PTHR43317:SF1">
    <property type="entry name" value="THERMOSPERMINE SYNTHASE ACAULIS5"/>
    <property type="match status" value="1"/>
</dbReference>
<dbReference type="GO" id="GO:0016740">
    <property type="term" value="F:transferase activity"/>
    <property type="evidence" value="ECO:0007669"/>
    <property type="project" value="UniProtKB-UniRule"/>
</dbReference>
<dbReference type="NCBIfam" id="NF037959">
    <property type="entry name" value="MFS_SpdSyn"/>
    <property type="match status" value="1"/>
</dbReference>
<evidence type="ECO:0000259" key="6">
    <source>
        <dbReference type="PROSITE" id="PS51006"/>
    </source>
</evidence>
<dbReference type="InterPro" id="IPR029063">
    <property type="entry name" value="SAM-dependent_MTases_sf"/>
</dbReference>
<evidence type="ECO:0000256" key="1">
    <source>
        <dbReference type="ARBA" id="ARBA00007867"/>
    </source>
</evidence>
<reference evidence="7 8" key="1">
    <citation type="submission" date="2018-05" db="EMBL/GenBank/DDBJ databases">
        <title>A metagenomic window into the 2 km-deep terrestrial subsurface aquifer revealed taxonomically and functionally diverse microbial community comprising novel uncultured bacterial lineages.</title>
        <authorList>
            <person name="Kadnikov V.V."/>
            <person name="Mardanov A.V."/>
            <person name="Beletsky A.V."/>
            <person name="Banks D."/>
            <person name="Pimenov N.V."/>
            <person name="Frank Y.A."/>
            <person name="Karnachuk O.V."/>
            <person name="Ravin N.V."/>
        </authorList>
    </citation>
    <scope>NUCLEOTIDE SEQUENCE [LARGE SCALE GENOMIC DNA]</scope>
    <source>
        <strain evidence="7">BY5</strain>
    </source>
</reference>
<keyword evidence="3 4" id="KW-0620">Polyamine biosynthesis</keyword>
<dbReference type="InterPro" id="IPR030374">
    <property type="entry name" value="PABS"/>
</dbReference>
<feature type="active site" description="Proton acceptor" evidence="4">
    <location>
        <position position="377"/>
    </location>
</feature>
<name>A0A367ZMR1_9BACT</name>
<keyword evidence="2 4" id="KW-0808">Transferase</keyword>
<feature type="transmembrane region" description="Helical" evidence="5">
    <location>
        <begin position="12"/>
        <end position="31"/>
    </location>
</feature>
<organism evidence="7 8">
    <name type="scientific">Candidatus Ozemobacter sibiricus</name>
    <dbReference type="NCBI Taxonomy" id="2268124"/>
    <lineage>
        <taxon>Bacteria</taxon>
        <taxon>Candidatus Ozemobacteria</taxon>
        <taxon>Candidatus Ozemobacterales</taxon>
        <taxon>Candidatus Ozemobacteraceae</taxon>
        <taxon>Candidatus Ozemobacter</taxon>
    </lineage>
</organism>
<feature type="transmembrane region" description="Helical" evidence="5">
    <location>
        <begin position="159"/>
        <end position="179"/>
    </location>
</feature>
<evidence type="ECO:0000256" key="4">
    <source>
        <dbReference type="PROSITE-ProRule" id="PRU00354"/>
    </source>
</evidence>
<feature type="transmembrane region" description="Helical" evidence="5">
    <location>
        <begin position="43"/>
        <end position="68"/>
    </location>
</feature>
<evidence type="ECO:0000256" key="5">
    <source>
        <dbReference type="SAM" id="Phobius"/>
    </source>
</evidence>
<keyword evidence="5" id="KW-1133">Transmembrane helix</keyword>
<dbReference type="AlphaFoldDB" id="A0A367ZMR1"/>
<accession>A0A367ZMR1</accession>
<dbReference type="Pfam" id="PF01564">
    <property type="entry name" value="Spermine_synth"/>
    <property type="match status" value="1"/>
</dbReference>
<comment type="caution">
    <text evidence="7">The sequence shown here is derived from an EMBL/GenBank/DDBJ whole genome shotgun (WGS) entry which is preliminary data.</text>
</comment>
<comment type="similarity">
    <text evidence="1">Belongs to the spermidine/spermine synthase family.</text>
</comment>
<dbReference type="Gene3D" id="3.40.50.150">
    <property type="entry name" value="Vaccinia Virus protein VP39"/>
    <property type="match status" value="1"/>
</dbReference>
<feature type="transmembrane region" description="Helical" evidence="5">
    <location>
        <begin position="216"/>
        <end position="235"/>
    </location>
</feature>
<evidence type="ECO:0000256" key="3">
    <source>
        <dbReference type="ARBA" id="ARBA00023115"/>
    </source>
</evidence>
<dbReference type="GO" id="GO:0006596">
    <property type="term" value="P:polyamine biosynthetic process"/>
    <property type="evidence" value="ECO:0007669"/>
    <property type="project" value="UniProtKB-UniRule"/>
</dbReference>
<proteinExistence type="inferred from homology"/>
<dbReference type="Proteomes" id="UP000252355">
    <property type="component" value="Unassembled WGS sequence"/>
</dbReference>
<feature type="transmembrane region" description="Helical" evidence="5">
    <location>
        <begin position="80"/>
        <end position="108"/>
    </location>
</feature>
<dbReference type="PROSITE" id="PS51006">
    <property type="entry name" value="PABS_2"/>
    <property type="match status" value="1"/>
</dbReference>
<feature type="domain" description="PABS" evidence="6">
    <location>
        <begin position="217"/>
        <end position="466"/>
    </location>
</feature>
<dbReference type="PANTHER" id="PTHR43317">
    <property type="entry name" value="THERMOSPERMINE SYNTHASE ACAULIS5"/>
    <property type="match status" value="1"/>
</dbReference>
<feature type="transmembrane region" description="Helical" evidence="5">
    <location>
        <begin position="114"/>
        <end position="138"/>
    </location>
</feature>
<dbReference type="SUPFAM" id="SSF53335">
    <property type="entry name" value="S-adenosyl-L-methionine-dependent methyltransferases"/>
    <property type="match status" value="1"/>
</dbReference>
<keyword evidence="5" id="KW-0472">Membrane</keyword>
<sequence>MKERDGMGRNLFLYATTFICGMTVMAVELSASRLMAPYYGSSMITWTVLIGLVMLALSLGNVLGGRLADRPGTEDTLFKLIWVASLWIALIPLVGRYVITGSFFLLALVFPDSLLLAGTIFSCLTIFGVPCLLLGATTPCLVKLCLPDLDRTGRVAGELYALSTVGSIIGTFVPTFLTIPLLGTARTFLLFAVVLNLIADVHFLSRAVGRPRLAAVTLLLVGLLLAPLPTSFAFWKDPLFEGESLYNYLQVARTAGGGLALSTHVEIGHQSVFYPHHELSSSYWEYALAAALLRPGFARGQPWHGLILGFGAGTFARQARHFLPGATLTGVEIDGAIVQVGHRFFDLATEAARVVIDDARAFLRRPDPARYDVVLLDAFQDVTVPFHLATREFFAEVAARMAADGVLVANVNLRFEGRDGLLAHLAQTMRTVFPCVRRFDVPGNMNSLLFATRHPDAWEAFRAHVEAWPRDHALAPLLREVRALAVEQPPGPLVLTDDRAPVEFLTQEILDALVRDGLRELLVRLFAALARS</sequence>
<evidence type="ECO:0000313" key="7">
    <source>
        <dbReference type="EMBL" id="RCK79403.1"/>
    </source>
</evidence>
<gene>
    <name evidence="7" type="ORF">OZSIB_0043</name>
</gene>